<reference evidence="1 2" key="1">
    <citation type="submission" date="2022-02" db="EMBL/GenBank/DDBJ databases">
        <title>Mesosutterella porci, a novel member of the family Sutterellaceae from pig feces.</title>
        <authorList>
            <person name="Wylensek D."/>
            <person name="Clavel T."/>
        </authorList>
    </citation>
    <scope>NUCLEOTIDE SEQUENCE [LARGE SCALE GENOMIC DNA]</scope>
    <source>
        <strain evidence="2">oilRF-744-wt-GAM-9</strain>
    </source>
</reference>
<dbReference type="EMBL" id="JAKNCT010000012">
    <property type="protein sequence ID" value="MCG5031693.1"/>
    <property type="molecule type" value="Genomic_DNA"/>
</dbReference>
<evidence type="ECO:0000313" key="1">
    <source>
        <dbReference type="EMBL" id="MCG5031693.1"/>
    </source>
</evidence>
<dbReference type="InterPro" id="IPR021229">
    <property type="entry name" value="DUF2800"/>
</dbReference>
<proteinExistence type="predicted"/>
<name>A0ABS9MST4_9BURK</name>
<evidence type="ECO:0000313" key="2">
    <source>
        <dbReference type="Proteomes" id="UP001297600"/>
    </source>
</evidence>
<keyword evidence="2" id="KW-1185">Reference proteome</keyword>
<dbReference type="InterPro" id="IPR011604">
    <property type="entry name" value="PDDEXK-like_dom_sf"/>
</dbReference>
<protein>
    <submittedName>
        <fullName evidence="1">DUF2800 domain-containing protein</fullName>
    </submittedName>
</protein>
<sequence>MHAVLSPSSSRRWIHCPGSAALIERYSPKEQTSEFADEGTYAHAVAAAMLTGQPLPASKRYSSEEVAETVRPYVDYVNALRTSGAAGCPSQIEQELDIRPVTGEIGAHGTADALVFLPSELVVVDLKYGMGVKVSAEFNPQLTIYAAAALEQYRAVFDRIETVRLVIVQPRLNSVSEWRVPVGVLTEQAYDITQAAREATKQRGLPENRLSFSPSEKACKFCPMAGRCTAYARFSAAAAGVEVDAAGAVLSDEELAAMYSKVDAVEQWCARIRATAMDQLMDGRPLPGFKLVAGREGIRKWRSELVADELMRGFHVPAGKRYQSRLISPTQASRLVKKKLLTNEQWQKLEACITRAEAKPAIAPESDPRPYWVAASPEDFPVVNLDRPASGKEN</sequence>
<organism evidence="1 2">
    <name type="scientific">Mesosutterella porci</name>
    <dbReference type="NCBI Taxonomy" id="2915351"/>
    <lineage>
        <taxon>Bacteria</taxon>
        <taxon>Pseudomonadati</taxon>
        <taxon>Pseudomonadota</taxon>
        <taxon>Betaproteobacteria</taxon>
        <taxon>Burkholderiales</taxon>
        <taxon>Sutterellaceae</taxon>
        <taxon>Mesosutterella</taxon>
    </lineage>
</organism>
<dbReference type="Pfam" id="PF10926">
    <property type="entry name" value="DUF2800"/>
    <property type="match status" value="1"/>
</dbReference>
<comment type="caution">
    <text evidence="1">The sequence shown here is derived from an EMBL/GenBank/DDBJ whole genome shotgun (WGS) entry which is preliminary data.</text>
</comment>
<dbReference type="Gene3D" id="3.90.320.10">
    <property type="match status" value="1"/>
</dbReference>
<dbReference type="RefSeq" id="WP_237980105.1">
    <property type="nucleotide sequence ID" value="NZ_JAKNCT010000012.1"/>
</dbReference>
<dbReference type="Proteomes" id="UP001297600">
    <property type="component" value="Unassembled WGS sequence"/>
</dbReference>
<gene>
    <name evidence="1" type="ORF">MAF45_09605</name>
</gene>
<accession>A0ABS9MST4</accession>